<feature type="compositionally biased region" description="Low complexity" evidence="1">
    <location>
        <begin position="331"/>
        <end position="344"/>
    </location>
</feature>
<feature type="compositionally biased region" description="Polar residues" evidence="1">
    <location>
        <begin position="470"/>
        <end position="501"/>
    </location>
</feature>
<proteinExistence type="predicted"/>
<feature type="compositionally biased region" description="Basic and acidic residues" evidence="1">
    <location>
        <begin position="792"/>
        <end position="801"/>
    </location>
</feature>
<dbReference type="EMBL" id="LT554077">
    <property type="protein sequence ID" value="SAM03298.1"/>
    <property type="molecule type" value="Genomic_DNA"/>
</dbReference>
<gene>
    <name evidence="2" type="primary">ABSGL_09116.1 scaffold 10682</name>
</gene>
<feature type="compositionally biased region" description="Acidic residues" evidence="1">
    <location>
        <begin position="368"/>
        <end position="377"/>
    </location>
</feature>
<dbReference type="InParanoid" id="A0A168Q0N4"/>
<sequence length="1013" mass="112503">MTPLFSSETDKQRFLTSEKQFIDLLQLIDKNLETNKDPDFKKWRATIEELEDLHVNLYARLDPPTQDTATSDFMVKWGSSLESAYLDYTKACTLLRDQHNHSFRASVKSIIQDLPTASPYDTIDGLLAAPFDQLMLCKSIYLNLLDSSDSTMQPNLDNISRTIDTILQHPPPRMIDTDLPSFLKKVDCANVIDLVTGAPLDYQMRPMTGTIILRNDFLLTDDSNGQAPLHTHLVLTSSVLMVCKQIEESTGRYHLMYPPLALNDVLVQPLNLDRELLGEYTLQFAMLSKTLIARAESRAVRNAWTGMPSTTTAANATTAMIPLTTVVHKTSSSSSNGEINSSDENATRNHRPEFGSFYGNSDISSVDSSEEDDDDDNNSGYDIESRTTTSSITSSDNQHSLGVDKKSLPSIPTQPQPLKKDHIVPLPKDTDTPVINISLHDGATQTPTTKHVHPIKPRGSSIRAPLPNPAFQSNSSLSSVTAQKPLPRTSSMRNRPPASNVTHQNHPQQHITHQQQPSLQKSPCPEAKSSQHSQDLNPGHPSRQNVSDGSRIATSTYAQPSPPLHQQQPRTYHNRQQSDSSTASSTRSDSKPLPQTTGAMTMNAIPTHTSAQRTMPPTPPLHNKRYPTSPSNQENPSQQQDPLRTPGSRDSAGSFLRLSPEDLATPPRSPNPYSQEPNGIRQVLFSSQRCEVFRWNDPSWYAVDGQCSLEVRQTFTNRSCVAIRVQTTGELYLNAWVLPQTQVRLASPTDVSLSLIMGQQQETYLVHFGQPSEATEFDRVLQEMRQVAIHERQQQLDDGQRSVRGNSPVPQQPFADADTNSAMATTESPQGINSRRSLTRTSSLMQSGQEPTLIPQTLKPAMQCKCKLFVQKDNSNWSSFGSVQLMVSEQVPSRRMHIQIDLDDKKRGLSKIITKQTHRLSSLPPSPSPSSASLPVDDSTPEALATPTSANTLISATVYSNNVERLASKRISFLLVDQQNRTSSMVYMVQLRDDESGNVLYDYLKIKNAQNGW</sequence>
<feature type="region of interest" description="Disordered" evidence="1">
    <location>
        <begin position="918"/>
        <end position="945"/>
    </location>
</feature>
<dbReference type="Gene3D" id="2.30.29.30">
    <property type="entry name" value="Pleckstrin-homology domain (PH domain)/Phosphotyrosine-binding domain (PTB)"/>
    <property type="match status" value="1"/>
</dbReference>
<feature type="compositionally biased region" description="Basic and acidic residues" evidence="1">
    <location>
        <begin position="418"/>
        <end position="431"/>
    </location>
</feature>
<feature type="compositionally biased region" description="Low complexity" evidence="1">
    <location>
        <begin position="378"/>
        <end position="395"/>
    </location>
</feature>
<dbReference type="OrthoDB" id="6244550at2759"/>
<feature type="compositionally biased region" description="Low complexity" evidence="1">
    <location>
        <begin position="358"/>
        <end position="367"/>
    </location>
</feature>
<protein>
    <recommendedName>
        <fullName evidence="4">DH domain-containing protein</fullName>
    </recommendedName>
</protein>
<dbReference type="SUPFAM" id="SSF50729">
    <property type="entry name" value="PH domain-like"/>
    <property type="match status" value="1"/>
</dbReference>
<dbReference type="STRING" id="4829.A0A168Q0N4"/>
<feature type="region of interest" description="Disordered" evidence="1">
    <location>
        <begin position="328"/>
        <end position="678"/>
    </location>
</feature>
<organism evidence="2">
    <name type="scientific">Absidia glauca</name>
    <name type="common">Pin mould</name>
    <dbReference type="NCBI Taxonomy" id="4829"/>
    <lineage>
        <taxon>Eukaryota</taxon>
        <taxon>Fungi</taxon>
        <taxon>Fungi incertae sedis</taxon>
        <taxon>Mucoromycota</taxon>
        <taxon>Mucoromycotina</taxon>
        <taxon>Mucoromycetes</taxon>
        <taxon>Mucorales</taxon>
        <taxon>Cunninghamellaceae</taxon>
        <taxon>Absidia</taxon>
    </lineage>
</organism>
<accession>A0A168Q0N4</accession>
<dbReference type="InterPro" id="IPR011993">
    <property type="entry name" value="PH-like_dom_sf"/>
</dbReference>
<dbReference type="AlphaFoldDB" id="A0A168Q0N4"/>
<feature type="compositionally biased region" description="Low complexity" evidence="1">
    <location>
        <begin position="834"/>
        <end position="844"/>
    </location>
</feature>
<dbReference type="Proteomes" id="UP000078561">
    <property type="component" value="Unassembled WGS sequence"/>
</dbReference>
<feature type="compositionally biased region" description="Polar residues" evidence="1">
    <location>
        <begin position="593"/>
        <end position="615"/>
    </location>
</feature>
<feature type="compositionally biased region" description="Low complexity" evidence="1">
    <location>
        <begin position="575"/>
        <end position="587"/>
    </location>
</feature>
<keyword evidence="3" id="KW-1185">Reference proteome</keyword>
<feature type="region of interest" description="Disordered" evidence="1">
    <location>
        <begin position="792"/>
        <end position="856"/>
    </location>
</feature>
<evidence type="ECO:0008006" key="4">
    <source>
        <dbReference type="Google" id="ProtNLM"/>
    </source>
</evidence>
<feature type="compositionally biased region" description="Low complexity" evidence="1">
    <location>
        <begin position="627"/>
        <end position="642"/>
    </location>
</feature>
<evidence type="ECO:0000256" key="1">
    <source>
        <dbReference type="SAM" id="MobiDB-lite"/>
    </source>
</evidence>
<feature type="compositionally biased region" description="Low complexity" evidence="1">
    <location>
        <begin position="502"/>
        <end position="517"/>
    </location>
</feature>
<evidence type="ECO:0000313" key="2">
    <source>
        <dbReference type="EMBL" id="SAM03298.1"/>
    </source>
</evidence>
<evidence type="ECO:0000313" key="3">
    <source>
        <dbReference type="Proteomes" id="UP000078561"/>
    </source>
</evidence>
<name>A0A168Q0N4_ABSGL</name>
<reference evidence="2" key="1">
    <citation type="submission" date="2016-04" db="EMBL/GenBank/DDBJ databases">
        <authorList>
            <person name="Evans L.H."/>
            <person name="Alamgir A."/>
            <person name="Owens N."/>
            <person name="Weber N.D."/>
            <person name="Virtaneva K."/>
            <person name="Barbian K."/>
            <person name="Babar A."/>
            <person name="Rosenke K."/>
        </authorList>
    </citation>
    <scope>NUCLEOTIDE SEQUENCE [LARGE SCALE GENOMIC DNA]</scope>
    <source>
        <strain evidence="2">CBS 101.48</strain>
    </source>
</reference>
<feature type="compositionally biased region" description="Polar residues" evidence="1">
    <location>
        <begin position="528"/>
        <end position="571"/>
    </location>
</feature>
<feature type="compositionally biased region" description="Polar residues" evidence="1">
    <location>
        <begin position="818"/>
        <end position="833"/>
    </location>
</feature>